<name>A0A0P8AEI8_9EURY</name>
<evidence type="ECO:0008006" key="3">
    <source>
        <dbReference type="Google" id="ProtNLM"/>
    </source>
</evidence>
<sequence>MRNLNIFLIAATGLMIIVSGCMNNQDAEQKQNLTQNITSSPKPTITADVGMGHVILNHRNGDEIPMNNFTIVVEQGEIYFIYEKLGKPDEKFAKGDILDLTPNNVYLNDRIINAKISVNSSGVIGNETIITLLSNGNKFAKIVSRYEFFER</sequence>
<evidence type="ECO:0000313" key="2">
    <source>
        <dbReference type="Proteomes" id="UP000050360"/>
    </source>
</evidence>
<dbReference type="Proteomes" id="UP000050360">
    <property type="component" value="Unassembled WGS sequence"/>
</dbReference>
<organism evidence="1 2">
    <name type="scientific">Candidatus Methanoperedens nitratireducens</name>
    <dbReference type="NCBI Taxonomy" id="1392998"/>
    <lineage>
        <taxon>Archaea</taxon>
        <taxon>Methanobacteriati</taxon>
        <taxon>Methanobacteriota</taxon>
        <taxon>Stenosarchaea group</taxon>
        <taxon>Methanomicrobia</taxon>
        <taxon>Methanosarcinales</taxon>
        <taxon>ANME-2 cluster</taxon>
        <taxon>Candidatus Methanoperedentaceae</taxon>
        <taxon>Candidatus Methanoperedens</taxon>
    </lineage>
</organism>
<comment type="caution">
    <text evidence="1">The sequence shown here is derived from an EMBL/GenBank/DDBJ whole genome shotgun (WGS) entry which is preliminary data.</text>
</comment>
<protein>
    <recommendedName>
        <fullName evidence="3">Lipoprotein</fullName>
    </recommendedName>
</protein>
<dbReference type="PROSITE" id="PS51257">
    <property type="entry name" value="PROKAR_LIPOPROTEIN"/>
    <property type="match status" value="1"/>
</dbReference>
<dbReference type="EMBL" id="LKCM01000218">
    <property type="protein sequence ID" value="KPQ42640.1"/>
    <property type="molecule type" value="Genomic_DNA"/>
</dbReference>
<evidence type="ECO:0000313" key="1">
    <source>
        <dbReference type="EMBL" id="KPQ42640.1"/>
    </source>
</evidence>
<accession>A0A0P8AEI8</accession>
<reference evidence="1 2" key="1">
    <citation type="submission" date="2015-09" db="EMBL/GenBank/DDBJ databases">
        <title>A metagenomics-based metabolic model of nitrate-dependent anaerobic oxidation of methane by Methanoperedens-like archaea.</title>
        <authorList>
            <person name="Arshad A."/>
            <person name="Speth D.R."/>
            <person name="De Graaf R.M."/>
            <person name="Op Den Camp H.J."/>
            <person name="Jetten M.S."/>
            <person name="Welte C.U."/>
        </authorList>
    </citation>
    <scope>NUCLEOTIDE SEQUENCE [LARGE SCALE GENOMIC DNA]</scope>
</reference>
<proteinExistence type="predicted"/>
<gene>
    <name evidence="1" type="ORF">MPEBLZ_02851</name>
</gene>
<dbReference type="AlphaFoldDB" id="A0A0P8AEI8"/>